<reference evidence="6 7" key="1">
    <citation type="submission" date="2019-01" db="EMBL/GenBank/DDBJ databases">
        <authorList>
            <person name="Li J."/>
        </authorList>
    </citation>
    <scope>NUCLEOTIDE SEQUENCE [LARGE SCALE GENOMIC DNA]</scope>
    <source>
        <strain evidence="6 7">CCUG 35506</strain>
    </source>
</reference>
<dbReference type="RefSeq" id="WP_056005354.1">
    <property type="nucleotide sequence ID" value="NZ_SDPO01000002.1"/>
</dbReference>
<dbReference type="InterPro" id="IPR005561">
    <property type="entry name" value="ANTAR"/>
</dbReference>
<sequence>MNSRTREQELLRTFASLADTLVEGYDVVELLQLLVDSCQQLLDTTAAAILLADADGELDVIASTSEASRLVELIQIGAEAGPCVESFTTGTFVSVPDISDSPERWGRFRDGAIAQGFASVHAFPMRLRETRIGTLNLLRDSVGELDPDDRAAAQAFADVATIGILHERSIHESHVLSEQLERALQSRVVIEQAKGVVAHTRGVPIEEAFTLIRAYARANRIGISQVAAGLVDRSLALPE</sequence>
<dbReference type="InterPro" id="IPR029016">
    <property type="entry name" value="GAF-like_dom_sf"/>
</dbReference>
<dbReference type="PROSITE" id="PS50921">
    <property type="entry name" value="ANTAR"/>
    <property type="match status" value="1"/>
</dbReference>
<dbReference type="Pfam" id="PF03861">
    <property type="entry name" value="ANTAR"/>
    <property type="match status" value="1"/>
</dbReference>
<dbReference type="SMART" id="SM01012">
    <property type="entry name" value="ANTAR"/>
    <property type="match status" value="1"/>
</dbReference>
<dbReference type="Pfam" id="PF13185">
    <property type="entry name" value="GAF_2"/>
    <property type="match status" value="1"/>
</dbReference>
<keyword evidence="1" id="KW-0808">Transferase</keyword>
<protein>
    <submittedName>
        <fullName evidence="6">ANTAR domain-containing protein</fullName>
    </submittedName>
</protein>
<evidence type="ECO:0000259" key="5">
    <source>
        <dbReference type="PROSITE" id="PS50921"/>
    </source>
</evidence>
<dbReference type="Proteomes" id="UP000292935">
    <property type="component" value="Unassembled WGS sequence"/>
</dbReference>
<dbReference type="Gene3D" id="3.30.450.40">
    <property type="match status" value="1"/>
</dbReference>
<dbReference type="OrthoDB" id="3683444at2"/>
<evidence type="ECO:0000313" key="6">
    <source>
        <dbReference type="EMBL" id="RXZ48789.1"/>
    </source>
</evidence>
<feature type="domain" description="ANTAR" evidence="5">
    <location>
        <begin position="170"/>
        <end position="231"/>
    </location>
</feature>
<dbReference type="InterPro" id="IPR011006">
    <property type="entry name" value="CheY-like_superfamily"/>
</dbReference>
<accession>A0A4Q2JQ15</accession>
<comment type="caution">
    <text evidence="6">The sequence shown here is derived from an EMBL/GenBank/DDBJ whole genome shotgun (WGS) entry which is preliminary data.</text>
</comment>
<evidence type="ECO:0000256" key="1">
    <source>
        <dbReference type="ARBA" id="ARBA00022679"/>
    </source>
</evidence>
<evidence type="ECO:0000313" key="7">
    <source>
        <dbReference type="Proteomes" id="UP000292935"/>
    </source>
</evidence>
<dbReference type="AlphaFoldDB" id="A0A4Q2JQ15"/>
<dbReference type="SUPFAM" id="SSF52172">
    <property type="entry name" value="CheY-like"/>
    <property type="match status" value="1"/>
</dbReference>
<dbReference type="SUPFAM" id="SSF55781">
    <property type="entry name" value="GAF domain-like"/>
    <property type="match status" value="1"/>
</dbReference>
<keyword evidence="3" id="KW-0805">Transcription regulation</keyword>
<dbReference type="InterPro" id="IPR036388">
    <property type="entry name" value="WH-like_DNA-bd_sf"/>
</dbReference>
<gene>
    <name evidence="6" type="ORF">ESP57_07310</name>
</gene>
<organism evidence="6 7">
    <name type="scientific">Agromyces fucosus</name>
    <dbReference type="NCBI Taxonomy" id="41985"/>
    <lineage>
        <taxon>Bacteria</taxon>
        <taxon>Bacillati</taxon>
        <taxon>Actinomycetota</taxon>
        <taxon>Actinomycetes</taxon>
        <taxon>Micrococcales</taxon>
        <taxon>Microbacteriaceae</taxon>
        <taxon>Agromyces</taxon>
    </lineage>
</organism>
<keyword evidence="4" id="KW-0804">Transcription</keyword>
<dbReference type="InterPro" id="IPR003018">
    <property type="entry name" value="GAF"/>
</dbReference>
<proteinExistence type="predicted"/>
<evidence type="ECO:0000256" key="4">
    <source>
        <dbReference type="ARBA" id="ARBA00023163"/>
    </source>
</evidence>
<dbReference type="GO" id="GO:0003723">
    <property type="term" value="F:RNA binding"/>
    <property type="evidence" value="ECO:0007669"/>
    <property type="project" value="InterPro"/>
</dbReference>
<evidence type="ECO:0000256" key="3">
    <source>
        <dbReference type="ARBA" id="ARBA00023015"/>
    </source>
</evidence>
<dbReference type="EMBL" id="SDPO01000002">
    <property type="protein sequence ID" value="RXZ48789.1"/>
    <property type="molecule type" value="Genomic_DNA"/>
</dbReference>
<keyword evidence="2" id="KW-0418">Kinase</keyword>
<dbReference type="Gene3D" id="1.10.10.10">
    <property type="entry name" value="Winged helix-like DNA-binding domain superfamily/Winged helix DNA-binding domain"/>
    <property type="match status" value="1"/>
</dbReference>
<dbReference type="SMART" id="SM00065">
    <property type="entry name" value="GAF"/>
    <property type="match status" value="1"/>
</dbReference>
<keyword evidence="7" id="KW-1185">Reference proteome</keyword>
<dbReference type="GO" id="GO:0016301">
    <property type="term" value="F:kinase activity"/>
    <property type="evidence" value="ECO:0007669"/>
    <property type="project" value="UniProtKB-KW"/>
</dbReference>
<evidence type="ECO:0000256" key="2">
    <source>
        <dbReference type="ARBA" id="ARBA00022777"/>
    </source>
</evidence>
<name>A0A4Q2JQ15_9MICO</name>
<dbReference type="PIRSF" id="PIRSF036625">
    <property type="entry name" value="GAF_ANTAR"/>
    <property type="match status" value="1"/>
</dbReference>
<dbReference type="InterPro" id="IPR012074">
    <property type="entry name" value="GAF_ANTAR"/>
</dbReference>